<name>A0A0E9RIT6_ANGAN</name>
<evidence type="ECO:0000313" key="1">
    <source>
        <dbReference type="EMBL" id="JAH28360.1"/>
    </source>
</evidence>
<dbReference type="EMBL" id="GBXM01080217">
    <property type="protein sequence ID" value="JAH28360.1"/>
    <property type="molecule type" value="Transcribed_RNA"/>
</dbReference>
<organism evidence="1">
    <name type="scientific">Anguilla anguilla</name>
    <name type="common">European freshwater eel</name>
    <name type="synonym">Muraena anguilla</name>
    <dbReference type="NCBI Taxonomy" id="7936"/>
    <lineage>
        <taxon>Eukaryota</taxon>
        <taxon>Metazoa</taxon>
        <taxon>Chordata</taxon>
        <taxon>Craniata</taxon>
        <taxon>Vertebrata</taxon>
        <taxon>Euteleostomi</taxon>
        <taxon>Actinopterygii</taxon>
        <taxon>Neopterygii</taxon>
        <taxon>Teleostei</taxon>
        <taxon>Anguilliformes</taxon>
        <taxon>Anguillidae</taxon>
        <taxon>Anguilla</taxon>
    </lineage>
</organism>
<reference evidence="1" key="2">
    <citation type="journal article" date="2015" name="Fish Shellfish Immunol.">
        <title>Early steps in the European eel (Anguilla anguilla)-Vibrio vulnificus interaction in the gills: Role of the RtxA13 toxin.</title>
        <authorList>
            <person name="Callol A."/>
            <person name="Pajuelo D."/>
            <person name="Ebbesson L."/>
            <person name="Teles M."/>
            <person name="MacKenzie S."/>
            <person name="Amaro C."/>
        </authorList>
    </citation>
    <scope>NUCLEOTIDE SEQUENCE</scope>
</reference>
<reference evidence="1" key="1">
    <citation type="submission" date="2014-11" db="EMBL/GenBank/DDBJ databases">
        <authorList>
            <person name="Amaro Gonzalez C."/>
        </authorList>
    </citation>
    <scope>NUCLEOTIDE SEQUENCE</scope>
</reference>
<proteinExistence type="predicted"/>
<protein>
    <submittedName>
        <fullName evidence="1">Uncharacterized protein</fullName>
    </submittedName>
</protein>
<dbReference type="AlphaFoldDB" id="A0A0E9RIT6"/>
<accession>A0A0E9RIT6</accession>
<sequence length="73" mass="8255">MISRITNKQALGINQQIPSRLQLPSLKKINKYTNMASPPRHLKSLHIQTSSSWAARIITYVAFTIYSSFANHA</sequence>